<dbReference type="Proteomes" id="UP001188597">
    <property type="component" value="Unassembled WGS sequence"/>
</dbReference>
<organism evidence="1 2">
    <name type="scientific">Escallonia herrerae</name>
    <dbReference type="NCBI Taxonomy" id="1293975"/>
    <lineage>
        <taxon>Eukaryota</taxon>
        <taxon>Viridiplantae</taxon>
        <taxon>Streptophyta</taxon>
        <taxon>Embryophyta</taxon>
        <taxon>Tracheophyta</taxon>
        <taxon>Spermatophyta</taxon>
        <taxon>Magnoliopsida</taxon>
        <taxon>eudicotyledons</taxon>
        <taxon>Gunneridae</taxon>
        <taxon>Pentapetalae</taxon>
        <taxon>asterids</taxon>
        <taxon>campanulids</taxon>
        <taxon>Escalloniales</taxon>
        <taxon>Escalloniaceae</taxon>
        <taxon>Escallonia</taxon>
    </lineage>
</organism>
<protein>
    <submittedName>
        <fullName evidence="1">Uncharacterized protein</fullName>
    </submittedName>
</protein>
<gene>
    <name evidence="1" type="ORF">RJ639_002963</name>
</gene>
<dbReference type="Pfam" id="PF14299">
    <property type="entry name" value="PP2"/>
    <property type="match status" value="1"/>
</dbReference>
<name>A0AA88W113_9ASTE</name>
<comment type="caution">
    <text evidence="1">The sequence shown here is derived from an EMBL/GenBank/DDBJ whole genome shotgun (WGS) entry which is preliminary data.</text>
</comment>
<accession>A0AA88W113</accession>
<dbReference type="EMBL" id="JAVXUP010000893">
    <property type="protein sequence ID" value="KAK3019191.1"/>
    <property type="molecule type" value="Genomic_DNA"/>
</dbReference>
<sequence length="250" mass="28301">MEVQMVGGLESGLVAMMGLWGFERGSGRRGHWGFLLEIACGILENLKSVFVEEKPGASKKYSMNLFRLLKSDGEEAVAERRYGLQTAKAAIRFINQREDVPYNEADIVCLDSRSSAYEHRQQNEQILWERRDGWVEIKMGEFMNEQGDDGEVEARLIETQEAAGLKAAWWQGGNRDIDQKPAMHLDVVIDNNVNSFRWRERGGWVEIKMGNPMDQGDDSEVEAPVFENTVVATGLIVEVREFRPKGEACV</sequence>
<evidence type="ECO:0000313" key="2">
    <source>
        <dbReference type="Proteomes" id="UP001188597"/>
    </source>
</evidence>
<dbReference type="InterPro" id="IPR025886">
    <property type="entry name" value="PP2-like"/>
</dbReference>
<keyword evidence="2" id="KW-1185">Reference proteome</keyword>
<dbReference type="AlphaFoldDB" id="A0AA88W113"/>
<reference evidence="1" key="1">
    <citation type="submission" date="2022-12" db="EMBL/GenBank/DDBJ databases">
        <title>Draft genome assemblies for two species of Escallonia (Escalloniales).</title>
        <authorList>
            <person name="Chanderbali A."/>
            <person name="Dervinis C."/>
            <person name="Anghel I."/>
            <person name="Soltis D."/>
            <person name="Soltis P."/>
            <person name="Zapata F."/>
        </authorList>
    </citation>
    <scope>NUCLEOTIDE SEQUENCE</scope>
    <source>
        <strain evidence="1">UCBG64.0493</strain>
        <tissue evidence="1">Leaf</tissue>
    </source>
</reference>
<proteinExistence type="predicted"/>
<evidence type="ECO:0000313" key="1">
    <source>
        <dbReference type="EMBL" id="KAK3019191.1"/>
    </source>
</evidence>